<comment type="caution">
    <text evidence="1">The sequence shown here is derived from an EMBL/GenBank/DDBJ whole genome shotgun (WGS) entry which is preliminary data.</text>
</comment>
<sequence>MAENMLFVILITRGINGDNRGQLGDCIKESLMYDHHGLIGGTVGILRDGLEGIYDLVADSFDGSLVVEFGKNNVEMLEGDPINKVSGVVNNVGGGSSGGGSGGSMFGSRGGARGKEPDMVLLKSVTGILKERSGIVSR</sequence>
<reference evidence="2" key="1">
    <citation type="journal article" date="2022" name="Mol. Ecol. Resour.">
        <title>The genomes of chicory, endive, great burdock and yacon provide insights into Asteraceae palaeo-polyploidization history and plant inulin production.</title>
        <authorList>
            <person name="Fan W."/>
            <person name="Wang S."/>
            <person name="Wang H."/>
            <person name="Wang A."/>
            <person name="Jiang F."/>
            <person name="Liu H."/>
            <person name="Zhao H."/>
            <person name="Xu D."/>
            <person name="Zhang Y."/>
        </authorList>
    </citation>
    <scope>NUCLEOTIDE SEQUENCE [LARGE SCALE GENOMIC DNA]</scope>
    <source>
        <strain evidence="2">cv. Punajuju</strain>
    </source>
</reference>
<keyword evidence="2" id="KW-1185">Reference proteome</keyword>
<proteinExistence type="predicted"/>
<name>A0ACB9D250_CICIN</name>
<dbReference type="EMBL" id="CM042013">
    <property type="protein sequence ID" value="KAI3740581.1"/>
    <property type="molecule type" value="Genomic_DNA"/>
</dbReference>
<dbReference type="Proteomes" id="UP001055811">
    <property type="component" value="Linkage Group LG05"/>
</dbReference>
<organism evidence="1 2">
    <name type="scientific">Cichorium intybus</name>
    <name type="common">Chicory</name>
    <dbReference type="NCBI Taxonomy" id="13427"/>
    <lineage>
        <taxon>Eukaryota</taxon>
        <taxon>Viridiplantae</taxon>
        <taxon>Streptophyta</taxon>
        <taxon>Embryophyta</taxon>
        <taxon>Tracheophyta</taxon>
        <taxon>Spermatophyta</taxon>
        <taxon>Magnoliopsida</taxon>
        <taxon>eudicotyledons</taxon>
        <taxon>Gunneridae</taxon>
        <taxon>Pentapetalae</taxon>
        <taxon>asterids</taxon>
        <taxon>campanulids</taxon>
        <taxon>Asterales</taxon>
        <taxon>Asteraceae</taxon>
        <taxon>Cichorioideae</taxon>
        <taxon>Cichorieae</taxon>
        <taxon>Cichoriinae</taxon>
        <taxon>Cichorium</taxon>
    </lineage>
</organism>
<gene>
    <name evidence="1" type="ORF">L2E82_31049</name>
</gene>
<protein>
    <submittedName>
        <fullName evidence="1">Uncharacterized protein</fullName>
    </submittedName>
</protein>
<accession>A0ACB9D250</accession>
<evidence type="ECO:0000313" key="1">
    <source>
        <dbReference type="EMBL" id="KAI3740581.1"/>
    </source>
</evidence>
<evidence type="ECO:0000313" key="2">
    <source>
        <dbReference type="Proteomes" id="UP001055811"/>
    </source>
</evidence>
<reference evidence="1 2" key="2">
    <citation type="journal article" date="2022" name="Mol. Ecol. Resour.">
        <title>The genomes of chicory, endive, great burdock and yacon provide insights into Asteraceae paleo-polyploidization history and plant inulin production.</title>
        <authorList>
            <person name="Fan W."/>
            <person name="Wang S."/>
            <person name="Wang H."/>
            <person name="Wang A."/>
            <person name="Jiang F."/>
            <person name="Liu H."/>
            <person name="Zhao H."/>
            <person name="Xu D."/>
            <person name="Zhang Y."/>
        </authorList>
    </citation>
    <scope>NUCLEOTIDE SEQUENCE [LARGE SCALE GENOMIC DNA]</scope>
    <source>
        <strain evidence="2">cv. Punajuju</strain>
        <tissue evidence="1">Leaves</tissue>
    </source>
</reference>